<organism evidence="1 2">
    <name type="scientific">Polyplax serrata</name>
    <name type="common">Common mouse louse</name>
    <dbReference type="NCBI Taxonomy" id="468196"/>
    <lineage>
        <taxon>Eukaryota</taxon>
        <taxon>Metazoa</taxon>
        <taxon>Ecdysozoa</taxon>
        <taxon>Arthropoda</taxon>
        <taxon>Hexapoda</taxon>
        <taxon>Insecta</taxon>
        <taxon>Pterygota</taxon>
        <taxon>Neoptera</taxon>
        <taxon>Paraneoptera</taxon>
        <taxon>Psocodea</taxon>
        <taxon>Troctomorpha</taxon>
        <taxon>Phthiraptera</taxon>
        <taxon>Anoplura</taxon>
        <taxon>Polyplacidae</taxon>
        <taxon>Polyplax</taxon>
    </lineage>
</organism>
<evidence type="ECO:0000313" key="2">
    <source>
        <dbReference type="Proteomes" id="UP001372834"/>
    </source>
</evidence>
<protein>
    <submittedName>
        <fullName evidence="1">Uncharacterized protein</fullName>
    </submittedName>
</protein>
<evidence type="ECO:0000313" key="1">
    <source>
        <dbReference type="EMBL" id="KAK6616802.1"/>
    </source>
</evidence>
<gene>
    <name evidence="1" type="ORF">RUM43_015030</name>
</gene>
<dbReference type="Proteomes" id="UP001372834">
    <property type="component" value="Unassembled WGS sequence"/>
</dbReference>
<comment type="caution">
    <text evidence="1">The sequence shown here is derived from an EMBL/GenBank/DDBJ whole genome shotgun (WGS) entry which is preliminary data.</text>
</comment>
<accession>A0AAN8NHU6</accession>
<proteinExistence type="predicted"/>
<sequence>MGGKKAEDNCACNVKLHYKEKVGLSDRVGHYDYFTIFGKATDVKPTVLEAKKNKRKIDCVALLGKGHRCGADSKEEKFWWRNSW</sequence>
<dbReference type="AlphaFoldDB" id="A0AAN8NHU6"/>
<name>A0AAN8NHU6_POLSC</name>
<dbReference type="EMBL" id="JAWJWE010000048">
    <property type="protein sequence ID" value="KAK6616802.1"/>
    <property type="molecule type" value="Genomic_DNA"/>
</dbReference>
<feature type="non-terminal residue" evidence="1">
    <location>
        <position position="84"/>
    </location>
</feature>
<reference evidence="1 2" key="1">
    <citation type="submission" date="2023-10" db="EMBL/GenBank/DDBJ databases">
        <title>Genomes of two closely related lineages of the louse Polyplax serrata with different host specificities.</title>
        <authorList>
            <person name="Martinu J."/>
            <person name="Tarabai H."/>
            <person name="Stefka J."/>
            <person name="Hypsa V."/>
        </authorList>
    </citation>
    <scope>NUCLEOTIDE SEQUENCE [LARGE SCALE GENOMIC DNA]</scope>
    <source>
        <strain evidence="1">HR10_N</strain>
    </source>
</reference>